<evidence type="ECO:0000256" key="1">
    <source>
        <dbReference type="ARBA" id="ARBA00022729"/>
    </source>
</evidence>
<dbReference type="OrthoDB" id="9769871at2"/>
<evidence type="ECO:0000259" key="3">
    <source>
        <dbReference type="Pfam" id="PF02608"/>
    </source>
</evidence>
<sequence>MSSKRLWLIVSLFVVFAMALSACQTATPTPTVAPAATEASQATEAPTTQEGTYQIPDIEQGKFNVAFVLIGPHDDGGWSQAHFDGLTYVQDNVPGVHTAYIENVAEGTDAEQVFRSLSRKGFNMIFGTSFGYMDAMETVAAEYPDITYIHVSGYKSNGTNFGNVMGAMEDMKYLAGMVAGSRAKLDGNPKLGYIATFPIPEELRLGNAFALGMRKTCPDCTLDVRWINTWHDPVVEKQAAASLFDAGADVVFTGADTPAPADVATEKGKWGITYDWSGSCKAERCLTTIYWNWGKVYAGIVKGVMDKTYKVGWDYFDADSGGLGLYGFMDGETMTKGASELPAEDIKLVKDTLAKFLSGEMNRFDVFSGPIYDNQGNLVIAEGQKFEQSDLDQFPPGAEGLACKYCMHWWAAGVTAELPAQ</sequence>
<dbReference type="PROSITE" id="PS51257">
    <property type="entry name" value="PROKAR_LIPOPROTEIN"/>
    <property type="match status" value="1"/>
</dbReference>
<keyword evidence="5" id="KW-1185">Reference proteome</keyword>
<dbReference type="CDD" id="cd19963">
    <property type="entry name" value="PBP1_BMP-like"/>
    <property type="match status" value="1"/>
</dbReference>
<dbReference type="InterPro" id="IPR052910">
    <property type="entry name" value="ABC-Purine-Binding"/>
</dbReference>
<dbReference type="PANTHER" id="PTHR43208">
    <property type="entry name" value="ABC TRANSPORTER SUBSTRATE-BINDING PROTEIN"/>
    <property type="match status" value="1"/>
</dbReference>
<dbReference type="Proteomes" id="UP000055060">
    <property type="component" value="Unassembled WGS sequence"/>
</dbReference>
<dbReference type="RefSeq" id="WP_075073470.1">
    <property type="nucleotide sequence ID" value="NZ_DF967972.1"/>
</dbReference>
<name>A0A0S7BFA8_9CHLR</name>
<proteinExistence type="predicted"/>
<dbReference type="GO" id="GO:0005886">
    <property type="term" value="C:plasma membrane"/>
    <property type="evidence" value="ECO:0007669"/>
    <property type="project" value="InterPro"/>
</dbReference>
<dbReference type="STRING" id="360412.LARV_01951"/>
<feature type="domain" description="ABC transporter substrate-binding protein PnrA-like" evidence="3">
    <location>
        <begin position="64"/>
        <end position="326"/>
    </location>
</feature>
<keyword evidence="1 2" id="KW-0732">Signal</keyword>
<accession>A0A0S7BFA8</accession>
<evidence type="ECO:0000313" key="5">
    <source>
        <dbReference type="Proteomes" id="UP000055060"/>
    </source>
</evidence>
<dbReference type="InterPro" id="IPR003760">
    <property type="entry name" value="PnrA-like"/>
</dbReference>
<gene>
    <name evidence="4" type="ORF">LARV_01951</name>
</gene>
<evidence type="ECO:0000313" key="4">
    <source>
        <dbReference type="EMBL" id="GAP14185.1"/>
    </source>
</evidence>
<dbReference type="PANTHER" id="PTHR43208:SF1">
    <property type="entry name" value="ABC TRANSPORTER SUBSTRATE-BINDING PROTEIN"/>
    <property type="match status" value="1"/>
</dbReference>
<feature type="chain" id="PRO_5006632910" evidence="2">
    <location>
        <begin position="27"/>
        <end position="421"/>
    </location>
</feature>
<evidence type="ECO:0000256" key="2">
    <source>
        <dbReference type="SAM" id="SignalP"/>
    </source>
</evidence>
<reference evidence="4" key="1">
    <citation type="submission" date="2015-07" db="EMBL/GenBank/DDBJ databases">
        <title>Draft Genome Sequences of Anaerolinea thermolimosa IMO-1, Bellilinea caldifistulae GOMI-1, Leptolinea tardivitalis YMTK-2, Levilinea saccharolytica KIBI-1,Longilinea arvoryzae KOME-1, Previously Described as Members of the Anaerolineaceae (Chloroflexi).</title>
        <authorList>
            <person name="Sekiguchi Y."/>
            <person name="Ohashi A."/>
            <person name="Matsuura N."/>
            <person name="Tourlousse M.D."/>
        </authorList>
    </citation>
    <scope>NUCLEOTIDE SEQUENCE [LARGE SCALE GENOMIC DNA]</scope>
    <source>
        <strain evidence="4">KOME-1</strain>
    </source>
</reference>
<dbReference type="Gene3D" id="3.40.50.2300">
    <property type="match status" value="2"/>
</dbReference>
<dbReference type="EMBL" id="DF967972">
    <property type="protein sequence ID" value="GAP14185.1"/>
    <property type="molecule type" value="Genomic_DNA"/>
</dbReference>
<dbReference type="AlphaFoldDB" id="A0A0S7BFA8"/>
<dbReference type="Pfam" id="PF02608">
    <property type="entry name" value="Bmp"/>
    <property type="match status" value="1"/>
</dbReference>
<feature type="signal peptide" evidence="2">
    <location>
        <begin position="1"/>
        <end position="26"/>
    </location>
</feature>
<organism evidence="4">
    <name type="scientific">Longilinea arvoryzae</name>
    <dbReference type="NCBI Taxonomy" id="360412"/>
    <lineage>
        <taxon>Bacteria</taxon>
        <taxon>Bacillati</taxon>
        <taxon>Chloroflexota</taxon>
        <taxon>Anaerolineae</taxon>
        <taxon>Anaerolineales</taxon>
        <taxon>Anaerolineaceae</taxon>
        <taxon>Longilinea</taxon>
    </lineage>
</organism>
<protein>
    <submittedName>
        <fullName evidence="4">Nucleoside-binding protein</fullName>
    </submittedName>
</protein>